<evidence type="ECO:0000313" key="1">
    <source>
        <dbReference type="EMBL" id="MDB1124211.1"/>
    </source>
</evidence>
<name>A0ABT4YRN1_9VIBR</name>
<dbReference type="RefSeq" id="WP_272136299.1">
    <property type="nucleotide sequence ID" value="NZ_JAQLOI010000001.1"/>
</dbReference>
<keyword evidence="2" id="KW-1185">Reference proteome</keyword>
<organism evidence="1 2">
    <name type="scientific">Vibrio algarum</name>
    <dbReference type="NCBI Taxonomy" id="3020714"/>
    <lineage>
        <taxon>Bacteria</taxon>
        <taxon>Pseudomonadati</taxon>
        <taxon>Pseudomonadota</taxon>
        <taxon>Gammaproteobacteria</taxon>
        <taxon>Vibrionales</taxon>
        <taxon>Vibrionaceae</taxon>
        <taxon>Vibrio</taxon>
    </lineage>
</organism>
<sequence>MPNWTNMIGDLMFRVTEIGSTMISNNVELTPAEKCDQLLNNTGEATSLALSREILDNYQALTDEEKLVFFKLFLKILALTLMR</sequence>
<dbReference type="InterPro" id="IPR038351">
    <property type="entry name" value="MCD_N_sf"/>
</dbReference>
<dbReference type="Proteomes" id="UP001210678">
    <property type="component" value="Unassembled WGS sequence"/>
</dbReference>
<dbReference type="Gene3D" id="1.20.140.90">
    <property type="entry name" value="Malonyl-CoA decarboxylase, oligemerization domain"/>
    <property type="match status" value="1"/>
</dbReference>
<gene>
    <name evidence="1" type="ORF">PGX00_11325</name>
</gene>
<protein>
    <submittedName>
        <fullName evidence="1">Uncharacterized protein</fullName>
    </submittedName>
</protein>
<evidence type="ECO:0000313" key="2">
    <source>
        <dbReference type="Proteomes" id="UP001210678"/>
    </source>
</evidence>
<proteinExistence type="predicted"/>
<dbReference type="EMBL" id="JAQLOI010000001">
    <property type="protein sequence ID" value="MDB1124211.1"/>
    <property type="molecule type" value="Genomic_DNA"/>
</dbReference>
<comment type="caution">
    <text evidence="1">The sequence shown here is derived from an EMBL/GenBank/DDBJ whole genome shotgun (WGS) entry which is preliminary data.</text>
</comment>
<reference evidence="1 2" key="1">
    <citation type="submission" date="2023-01" db="EMBL/GenBank/DDBJ databases">
        <title>Vibrio sp. KJ40-1 sp.nov, isolated from marine algae.</title>
        <authorList>
            <person name="Butt M."/>
            <person name="Kim J.M.J."/>
            <person name="Jeon C.O.C."/>
        </authorList>
    </citation>
    <scope>NUCLEOTIDE SEQUENCE [LARGE SCALE GENOMIC DNA]</scope>
    <source>
        <strain evidence="1 2">KJ40-1</strain>
    </source>
</reference>
<accession>A0ABT4YRN1</accession>